<dbReference type="Proteomes" id="UP001374803">
    <property type="component" value="Chromosome"/>
</dbReference>
<dbReference type="CDD" id="cd06171">
    <property type="entry name" value="Sigma70_r4"/>
    <property type="match status" value="1"/>
</dbReference>
<evidence type="ECO:0000256" key="4">
    <source>
        <dbReference type="ARBA" id="ARBA00023125"/>
    </source>
</evidence>
<evidence type="ECO:0000313" key="9">
    <source>
        <dbReference type="Proteomes" id="UP001374803"/>
    </source>
</evidence>
<dbReference type="InterPro" id="IPR013324">
    <property type="entry name" value="RNA_pol_sigma_r3/r4-like"/>
</dbReference>
<comment type="similarity">
    <text evidence="1">Belongs to the sigma-70 factor family. ECF subfamily.</text>
</comment>
<dbReference type="PANTHER" id="PTHR43133:SF8">
    <property type="entry name" value="RNA POLYMERASE SIGMA FACTOR HI_1459-RELATED"/>
    <property type="match status" value="1"/>
</dbReference>
<dbReference type="InterPro" id="IPR013249">
    <property type="entry name" value="RNA_pol_sigma70_r4_t2"/>
</dbReference>
<dbReference type="Gene3D" id="1.10.1740.10">
    <property type="match status" value="1"/>
</dbReference>
<proteinExistence type="inferred from homology"/>
<evidence type="ECO:0000256" key="2">
    <source>
        <dbReference type="ARBA" id="ARBA00023015"/>
    </source>
</evidence>
<evidence type="ECO:0000259" key="7">
    <source>
        <dbReference type="Pfam" id="PF08281"/>
    </source>
</evidence>
<dbReference type="SUPFAM" id="SSF88946">
    <property type="entry name" value="Sigma2 domain of RNA polymerase sigma factors"/>
    <property type="match status" value="1"/>
</dbReference>
<protein>
    <submittedName>
        <fullName evidence="8">Sigma-70 family RNA polymerase sigma factor</fullName>
    </submittedName>
</protein>
<evidence type="ECO:0000259" key="6">
    <source>
        <dbReference type="Pfam" id="PF04542"/>
    </source>
</evidence>
<dbReference type="RefSeq" id="WP_394836439.1">
    <property type="nucleotide sequence ID" value="NZ_CP089929.1"/>
</dbReference>
<dbReference type="PANTHER" id="PTHR43133">
    <property type="entry name" value="RNA POLYMERASE ECF-TYPE SIGMA FACTO"/>
    <property type="match status" value="1"/>
</dbReference>
<dbReference type="EMBL" id="CP089983">
    <property type="protein sequence ID" value="WXB06782.1"/>
    <property type="molecule type" value="Genomic_DNA"/>
</dbReference>
<dbReference type="NCBIfam" id="TIGR02937">
    <property type="entry name" value="sigma70-ECF"/>
    <property type="match status" value="1"/>
</dbReference>
<keyword evidence="2" id="KW-0805">Transcription regulation</keyword>
<dbReference type="InterPro" id="IPR036388">
    <property type="entry name" value="WH-like_DNA-bd_sf"/>
</dbReference>
<evidence type="ECO:0000256" key="5">
    <source>
        <dbReference type="ARBA" id="ARBA00023163"/>
    </source>
</evidence>
<keyword evidence="4" id="KW-0238">DNA-binding</keyword>
<keyword evidence="9" id="KW-1185">Reference proteome</keyword>
<dbReference type="Gene3D" id="1.10.10.10">
    <property type="entry name" value="Winged helix-like DNA-binding domain superfamily/Winged helix DNA-binding domain"/>
    <property type="match status" value="1"/>
</dbReference>
<gene>
    <name evidence="8" type="ORF">LVJ94_05980</name>
</gene>
<accession>A0ABZ2L7P5</accession>
<dbReference type="Pfam" id="PF04542">
    <property type="entry name" value="Sigma70_r2"/>
    <property type="match status" value="1"/>
</dbReference>
<keyword evidence="3" id="KW-0731">Sigma factor</keyword>
<dbReference type="InterPro" id="IPR007627">
    <property type="entry name" value="RNA_pol_sigma70_r2"/>
</dbReference>
<feature type="domain" description="RNA polymerase sigma factor 70 region 4 type 2" evidence="7">
    <location>
        <begin position="127"/>
        <end position="179"/>
    </location>
</feature>
<sequence length="200" mass="22424">MMLAIGMGELDRDALRRCKQHDPIAMRAFVVHYQSSVFALLSRLLGKTHPYLEDVAQEVFVRAYRAFPGFDLDRDARASTWLLTIATRLALNERKRRVFAALPIDAKREPPAPTTPETERSRRELGRAIEAAAATLSADQRAVFVLAEYHGWSVAAMARALEIPENTAKTRLFRAREKMRALLLSWSSNGGASEANDDRG</sequence>
<evidence type="ECO:0000256" key="1">
    <source>
        <dbReference type="ARBA" id="ARBA00010641"/>
    </source>
</evidence>
<evidence type="ECO:0000256" key="3">
    <source>
        <dbReference type="ARBA" id="ARBA00023082"/>
    </source>
</evidence>
<feature type="domain" description="RNA polymerase sigma-70 region 2" evidence="6">
    <location>
        <begin position="30"/>
        <end position="97"/>
    </location>
</feature>
<keyword evidence="5" id="KW-0804">Transcription</keyword>
<dbReference type="SUPFAM" id="SSF88659">
    <property type="entry name" value="Sigma3 and sigma4 domains of RNA polymerase sigma factors"/>
    <property type="match status" value="1"/>
</dbReference>
<dbReference type="InterPro" id="IPR014284">
    <property type="entry name" value="RNA_pol_sigma-70_dom"/>
</dbReference>
<dbReference type="InterPro" id="IPR013325">
    <property type="entry name" value="RNA_pol_sigma_r2"/>
</dbReference>
<dbReference type="InterPro" id="IPR039425">
    <property type="entry name" value="RNA_pol_sigma-70-like"/>
</dbReference>
<evidence type="ECO:0000313" key="8">
    <source>
        <dbReference type="EMBL" id="WXB06782.1"/>
    </source>
</evidence>
<name>A0ABZ2L7P5_9BACT</name>
<reference evidence="8" key="1">
    <citation type="submission" date="2021-12" db="EMBL/GenBank/DDBJ databases">
        <title>Discovery of the Pendulisporaceae a myxobacterial family with distinct sporulation behavior and unique specialized metabolism.</title>
        <authorList>
            <person name="Garcia R."/>
            <person name="Popoff A."/>
            <person name="Bader C.D."/>
            <person name="Loehr J."/>
            <person name="Walesch S."/>
            <person name="Walt C."/>
            <person name="Boldt J."/>
            <person name="Bunk B."/>
            <person name="Haeckl F.J.F.P.J."/>
            <person name="Gunesch A.P."/>
            <person name="Birkelbach J."/>
            <person name="Nuebel U."/>
            <person name="Pietschmann T."/>
            <person name="Bach T."/>
            <person name="Mueller R."/>
        </authorList>
    </citation>
    <scope>NUCLEOTIDE SEQUENCE</scope>
    <source>
        <strain evidence="8">MSr11367</strain>
    </source>
</reference>
<organism evidence="8 9">
    <name type="scientific">Pendulispora rubella</name>
    <dbReference type="NCBI Taxonomy" id="2741070"/>
    <lineage>
        <taxon>Bacteria</taxon>
        <taxon>Pseudomonadati</taxon>
        <taxon>Myxococcota</taxon>
        <taxon>Myxococcia</taxon>
        <taxon>Myxococcales</taxon>
        <taxon>Sorangiineae</taxon>
        <taxon>Pendulisporaceae</taxon>
        <taxon>Pendulispora</taxon>
    </lineage>
</organism>
<dbReference type="Pfam" id="PF08281">
    <property type="entry name" value="Sigma70_r4_2"/>
    <property type="match status" value="1"/>
</dbReference>